<keyword evidence="2" id="KW-0456">Lyase</keyword>
<evidence type="ECO:0000256" key="3">
    <source>
        <dbReference type="PIRSR" id="PIRSR617939-1"/>
    </source>
</evidence>
<evidence type="ECO:0000256" key="5">
    <source>
        <dbReference type="SAM" id="MobiDB-lite"/>
    </source>
</evidence>
<dbReference type="InterPro" id="IPR017939">
    <property type="entry name" value="G-Glutamylcylcotransferase"/>
</dbReference>
<organism evidence="7 8">
    <name type="scientific">Trichoderma simmonsii</name>
    <dbReference type="NCBI Taxonomy" id="1491479"/>
    <lineage>
        <taxon>Eukaryota</taxon>
        <taxon>Fungi</taxon>
        <taxon>Dikarya</taxon>
        <taxon>Ascomycota</taxon>
        <taxon>Pezizomycotina</taxon>
        <taxon>Sordariomycetes</taxon>
        <taxon>Hypocreomycetidae</taxon>
        <taxon>Hypocreales</taxon>
        <taxon>Hypocreaceae</taxon>
        <taxon>Trichoderma</taxon>
    </lineage>
</organism>
<accession>A0A8G0PI31</accession>
<dbReference type="PANTHER" id="PTHR12935:SF0">
    <property type="entry name" value="GAMMA-GLUTAMYLCYCLOTRANSFERASE"/>
    <property type="match status" value="1"/>
</dbReference>
<evidence type="ECO:0000256" key="1">
    <source>
        <dbReference type="ARBA" id="ARBA00012346"/>
    </source>
</evidence>
<evidence type="ECO:0000313" key="8">
    <source>
        <dbReference type="Proteomes" id="UP000826661"/>
    </source>
</evidence>
<dbReference type="PANTHER" id="PTHR12935">
    <property type="entry name" value="GAMMA-GLUTAMYLCYCLOTRANSFERASE"/>
    <property type="match status" value="1"/>
</dbReference>
<evidence type="ECO:0000256" key="4">
    <source>
        <dbReference type="PIRSR" id="PIRSR617939-2"/>
    </source>
</evidence>
<proteinExistence type="predicted"/>
<feature type="transmembrane region" description="Helical" evidence="6">
    <location>
        <begin position="288"/>
        <end position="308"/>
    </location>
</feature>
<gene>
    <name evidence="7" type="ORF">H0G86_009174</name>
</gene>
<keyword evidence="8" id="KW-1185">Reference proteome</keyword>
<keyword evidence="6" id="KW-1133">Transmembrane helix</keyword>
<dbReference type="AlphaFoldDB" id="A0A8G0PI31"/>
<feature type="active site" description="Proton acceptor" evidence="3">
    <location>
        <position position="168"/>
    </location>
</feature>
<dbReference type="EC" id="4.3.2.9" evidence="1"/>
<reference evidence="7 8" key="1">
    <citation type="journal article" date="2021" name="BMC Genomics">
        <title>Telomere-to-telomere genome assembly of asparaginase-producing Trichoderma simmonsii.</title>
        <authorList>
            <person name="Chung D."/>
            <person name="Kwon Y.M."/>
            <person name="Yang Y."/>
        </authorList>
    </citation>
    <scope>NUCLEOTIDE SEQUENCE [LARGE SCALE GENOMIC DNA]</scope>
    <source>
        <strain evidence="7 8">GH-Sj1</strain>
    </source>
</reference>
<evidence type="ECO:0000313" key="7">
    <source>
        <dbReference type="EMBL" id="QYT02167.1"/>
    </source>
</evidence>
<dbReference type="GO" id="GO:0003839">
    <property type="term" value="F:gamma-glutamylcyclotransferase activity"/>
    <property type="evidence" value="ECO:0007669"/>
    <property type="project" value="UniProtKB-EC"/>
</dbReference>
<feature type="region of interest" description="Disordered" evidence="5">
    <location>
        <begin position="19"/>
        <end position="43"/>
    </location>
</feature>
<keyword evidence="6" id="KW-0812">Transmembrane</keyword>
<feature type="transmembrane region" description="Helical" evidence="6">
    <location>
        <begin position="314"/>
        <end position="333"/>
    </location>
</feature>
<evidence type="ECO:0000256" key="6">
    <source>
        <dbReference type="SAM" id="Phobius"/>
    </source>
</evidence>
<feature type="binding site" evidence="4">
    <location>
        <position position="248"/>
    </location>
    <ligand>
        <name>substrate</name>
    </ligand>
</feature>
<protein>
    <recommendedName>
        <fullName evidence="1">gamma-glutamylcyclotransferase</fullName>
        <ecNumber evidence="1">4.3.2.9</ecNumber>
    </recommendedName>
</protein>
<dbReference type="EMBL" id="CP075868">
    <property type="protein sequence ID" value="QYT02167.1"/>
    <property type="molecule type" value="Genomic_DNA"/>
</dbReference>
<keyword evidence="6" id="KW-0472">Membrane</keyword>
<feature type="region of interest" description="Disordered" evidence="5">
    <location>
        <begin position="347"/>
        <end position="385"/>
    </location>
</feature>
<sequence>MKGTDTIAPAVAALEKAENVEQHPAKGSYPPISSIPNTSPKRLAQAAEDAPKDVAQAAKTVLYLAYGSNMCAETFLGKRKVRPLSQMNVSVPILRLTFDLPGLPYREPCFANVGYRKLPEKPKLPDPLHPPIVPPINPPKTEQEWDGGLMGVVYEVTEEDWRNIMRTEGGGSGYQEIMVPCLPMPADVGVPEKPFPPVPTLPKPFLARTLYAPYIPLEPDSDKRSWWTRFVIGPHRPKPDYAQPSARYLKLLQDGAREHDLPLAYQDYLASMQPYTATTLRQKIGQNLFLLFWAPMLLWFFGITTFLADERGRVPQWAANTISGLFGVMWYSYDKIFIFIFGDGERTQDSKDESKRRKSFSLSLGTVGTDEEKASLMQESEEEEE</sequence>
<dbReference type="Gene3D" id="3.10.490.10">
    <property type="entry name" value="Gamma-glutamyl cyclotransferase-like"/>
    <property type="match status" value="1"/>
</dbReference>
<dbReference type="Proteomes" id="UP000826661">
    <property type="component" value="Chromosome V"/>
</dbReference>
<name>A0A8G0PI31_9HYPO</name>
<evidence type="ECO:0000256" key="2">
    <source>
        <dbReference type="ARBA" id="ARBA00023239"/>
    </source>
</evidence>
<feature type="binding site" evidence="4">
    <location>
        <begin position="63"/>
        <end position="68"/>
    </location>
    <ligand>
        <name>substrate</name>
    </ligand>
</feature>